<feature type="coiled-coil region" evidence="1">
    <location>
        <begin position="71"/>
        <end position="98"/>
    </location>
</feature>
<proteinExistence type="predicted"/>
<comment type="caution">
    <text evidence="3">The sequence shown here is derived from an EMBL/GenBank/DDBJ whole genome shotgun (WGS) entry which is preliminary data.</text>
</comment>
<keyword evidence="1" id="KW-0175">Coiled coil</keyword>
<evidence type="ECO:0000256" key="2">
    <source>
        <dbReference type="SAM" id="Phobius"/>
    </source>
</evidence>
<keyword evidence="4" id="KW-1185">Reference proteome</keyword>
<sequence>MAYTRGNLAVQPKRKEEANPLYREKTKVVTRRRVLPLQEKLLYMLTLGAFILVAASLIWRYVHIYDLNMQAQKLDSEIAKNKKQIATYQMEKQTLEQTIVPRAKEMGFVVPSEESTIYVPLSSQAIDKAGKK</sequence>
<reference evidence="3 4" key="1">
    <citation type="submission" date="2021-03" db="EMBL/GenBank/DDBJ databases">
        <title>Genomic Encyclopedia of Type Strains, Phase IV (KMG-IV): sequencing the most valuable type-strain genomes for metagenomic binning, comparative biology and taxonomic classification.</title>
        <authorList>
            <person name="Goeker M."/>
        </authorList>
    </citation>
    <scope>NUCLEOTIDE SEQUENCE [LARGE SCALE GENOMIC DNA]</scope>
    <source>
        <strain evidence="3 4">DSM 101953</strain>
    </source>
</reference>
<accession>A0ABS4NNX6</accession>
<dbReference type="GO" id="GO:0051301">
    <property type="term" value="P:cell division"/>
    <property type="evidence" value="ECO:0007669"/>
    <property type="project" value="UniProtKB-KW"/>
</dbReference>
<keyword evidence="2" id="KW-0812">Transmembrane</keyword>
<keyword evidence="3" id="KW-0131">Cell cycle</keyword>
<evidence type="ECO:0000256" key="1">
    <source>
        <dbReference type="SAM" id="Coils"/>
    </source>
</evidence>
<keyword evidence="3" id="KW-0132">Cell division</keyword>
<organism evidence="3 4">
    <name type="scientific">Paenibacillus silagei</name>
    <dbReference type="NCBI Taxonomy" id="1670801"/>
    <lineage>
        <taxon>Bacteria</taxon>
        <taxon>Bacillati</taxon>
        <taxon>Bacillota</taxon>
        <taxon>Bacilli</taxon>
        <taxon>Bacillales</taxon>
        <taxon>Paenibacillaceae</taxon>
        <taxon>Paenibacillus</taxon>
    </lineage>
</organism>
<keyword evidence="2" id="KW-1133">Transmembrane helix</keyword>
<dbReference type="RefSeq" id="WP_209871987.1">
    <property type="nucleotide sequence ID" value="NZ_JAGGLV010000005.1"/>
</dbReference>
<name>A0ABS4NNX6_9BACL</name>
<evidence type="ECO:0000313" key="3">
    <source>
        <dbReference type="EMBL" id="MBP2111773.1"/>
    </source>
</evidence>
<keyword evidence="2" id="KW-0472">Membrane</keyword>
<evidence type="ECO:0000313" key="4">
    <source>
        <dbReference type="Proteomes" id="UP000773462"/>
    </source>
</evidence>
<dbReference type="EMBL" id="JAGGLV010000005">
    <property type="protein sequence ID" value="MBP2111773.1"/>
    <property type="molecule type" value="Genomic_DNA"/>
</dbReference>
<gene>
    <name evidence="3" type="ORF">J2Z70_001914</name>
</gene>
<dbReference type="Proteomes" id="UP000773462">
    <property type="component" value="Unassembled WGS sequence"/>
</dbReference>
<feature type="transmembrane region" description="Helical" evidence="2">
    <location>
        <begin position="41"/>
        <end position="62"/>
    </location>
</feature>
<protein>
    <submittedName>
        <fullName evidence="3">Cell division protein FtsL</fullName>
    </submittedName>
</protein>